<comment type="caution">
    <text evidence="3">The sequence shown here is derived from an EMBL/GenBank/DDBJ whole genome shotgun (WGS) entry which is preliminary data.</text>
</comment>
<feature type="domain" description="UPF0033" evidence="2">
    <location>
        <begin position="11"/>
        <end position="35"/>
    </location>
</feature>
<protein>
    <recommendedName>
        <fullName evidence="2">UPF0033 domain-containing protein</fullName>
    </recommendedName>
</protein>
<dbReference type="EMBL" id="BAAAZO010000009">
    <property type="protein sequence ID" value="GAA3625890.1"/>
    <property type="molecule type" value="Genomic_DNA"/>
</dbReference>
<dbReference type="InterPro" id="IPR036868">
    <property type="entry name" value="TusA-like_sf"/>
</dbReference>
<reference evidence="4" key="1">
    <citation type="journal article" date="2019" name="Int. J. Syst. Evol. Microbiol.">
        <title>The Global Catalogue of Microorganisms (GCM) 10K type strain sequencing project: providing services to taxonomists for standard genome sequencing and annotation.</title>
        <authorList>
            <consortium name="The Broad Institute Genomics Platform"/>
            <consortium name="The Broad Institute Genome Sequencing Center for Infectious Disease"/>
            <person name="Wu L."/>
            <person name="Ma J."/>
        </authorList>
    </citation>
    <scope>NUCLEOTIDE SEQUENCE [LARGE SCALE GENOMIC DNA]</scope>
    <source>
        <strain evidence="4">JCM 16902</strain>
    </source>
</reference>
<organism evidence="3 4">
    <name type="scientific">Kineosporia mesophila</name>
    <dbReference type="NCBI Taxonomy" id="566012"/>
    <lineage>
        <taxon>Bacteria</taxon>
        <taxon>Bacillati</taxon>
        <taxon>Actinomycetota</taxon>
        <taxon>Actinomycetes</taxon>
        <taxon>Kineosporiales</taxon>
        <taxon>Kineosporiaceae</taxon>
        <taxon>Kineosporia</taxon>
    </lineage>
</organism>
<gene>
    <name evidence="3" type="ORF">GCM10022223_48860</name>
</gene>
<evidence type="ECO:0000259" key="2">
    <source>
        <dbReference type="PROSITE" id="PS01148"/>
    </source>
</evidence>
<sequence length="83" mass="8880">MVDADELGSEVDARGMRCPLPIIRLAAAARLAVPGSVVTVLSTDPAAEPDIAAWCRMRNAELVGQEWTADDTGDFLRSRVRVG</sequence>
<dbReference type="Proteomes" id="UP001501074">
    <property type="component" value="Unassembled WGS sequence"/>
</dbReference>
<dbReference type="InterPro" id="IPR001455">
    <property type="entry name" value="TusA-like"/>
</dbReference>
<dbReference type="CDD" id="cd00291">
    <property type="entry name" value="SirA_YedF_YeeD"/>
    <property type="match status" value="1"/>
</dbReference>
<dbReference type="PANTHER" id="PTHR33279:SF6">
    <property type="entry name" value="SULFUR CARRIER PROTEIN YEDF-RELATED"/>
    <property type="match status" value="1"/>
</dbReference>
<name>A0ABP7A6P6_9ACTN</name>
<dbReference type="Pfam" id="PF01206">
    <property type="entry name" value="TusA"/>
    <property type="match status" value="1"/>
</dbReference>
<evidence type="ECO:0000313" key="3">
    <source>
        <dbReference type="EMBL" id="GAA3625890.1"/>
    </source>
</evidence>
<dbReference type="SUPFAM" id="SSF64307">
    <property type="entry name" value="SirA-like"/>
    <property type="match status" value="1"/>
</dbReference>
<accession>A0ABP7A6P6</accession>
<evidence type="ECO:0000313" key="4">
    <source>
        <dbReference type="Proteomes" id="UP001501074"/>
    </source>
</evidence>
<proteinExistence type="inferred from homology"/>
<comment type="similarity">
    <text evidence="1">Belongs to the sulfur carrier protein TusA family.</text>
</comment>
<keyword evidence="4" id="KW-1185">Reference proteome</keyword>
<dbReference type="PANTHER" id="PTHR33279">
    <property type="entry name" value="SULFUR CARRIER PROTEIN YEDF-RELATED"/>
    <property type="match status" value="1"/>
</dbReference>
<dbReference type="PROSITE" id="PS01148">
    <property type="entry name" value="UPF0033"/>
    <property type="match status" value="1"/>
</dbReference>
<evidence type="ECO:0000256" key="1">
    <source>
        <dbReference type="ARBA" id="ARBA00008984"/>
    </source>
</evidence>
<dbReference type="Gene3D" id="3.30.110.40">
    <property type="entry name" value="TusA-like domain"/>
    <property type="match status" value="1"/>
</dbReference>